<dbReference type="InterPro" id="IPR052119">
    <property type="entry name" value="ElonginBC-PRC2_ViralRestrict"/>
</dbReference>
<gene>
    <name evidence="2" type="primary">SIMC1</name>
    <name evidence="2" type="ORF">OS493_001927</name>
</gene>
<evidence type="ECO:0000256" key="1">
    <source>
        <dbReference type="SAM" id="MobiDB-lite"/>
    </source>
</evidence>
<protein>
    <submittedName>
        <fullName evidence="2">SUMO-interacting motif-containing protein 1</fullName>
    </submittedName>
</protein>
<dbReference type="Proteomes" id="UP001163046">
    <property type="component" value="Unassembled WGS sequence"/>
</dbReference>
<feature type="region of interest" description="Disordered" evidence="1">
    <location>
        <begin position="159"/>
        <end position="189"/>
    </location>
</feature>
<evidence type="ECO:0000313" key="2">
    <source>
        <dbReference type="EMBL" id="KAJ7375185.1"/>
    </source>
</evidence>
<reference evidence="2" key="1">
    <citation type="submission" date="2023-01" db="EMBL/GenBank/DDBJ databases">
        <title>Genome assembly of the deep-sea coral Lophelia pertusa.</title>
        <authorList>
            <person name="Herrera S."/>
            <person name="Cordes E."/>
        </authorList>
    </citation>
    <scope>NUCLEOTIDE SEQUENCE</scope>
    <source>
        <strain evidence="2">USNM1676648</strain>
        <tissue evidence="2">Polyp</tissue>
    </source>
</reference>
<organism evidence="2 3">
    <name type="scientific">Desmophyllum pertusum</name>
    <dbReference type="NCBI Taxonomy" id="174260"/>
    <lineage>
        <taxon>Eukaryota</taxon>
        <taxon>Metazoa</taxon>
        <taxon>Cnidaria</taxon>
        <taxon>Anthozoa</taxon>
        <taxon>Hexacorallia</taxon>
        <taxon>Scleractinia</taxon>
        <taxon>Caryophylliina</taxon>
        <taxon>Caryophylliidae</taxon>
        <taxon>Desmophyllum</taxon>
    </lineage>
</organism>
<name>A0A9W9Z579_9CNID</name>
<keyword evidence="3" id="KW-1185">Reference proteome</keyword>
<accession>A0A9W9Z579</accession>
<comment type="caution">
    <text evidence="2">The sequence shown here is derived from an EMBL/GenBank/DDBJ whole genome shotgun (WGS) entry which is preliminary data.</text>
</comment>
<proteinExistence type="predicted"/>
<dbReference type="OrthoDB" id="6088715at2759"/>
<dbReference type="AlphaFoldDB" id="A0A9W9Z579"/>
<evidence type="ECO:0000313" key="3">
    <source>
        <dbReference type="Proteomes" id="UP001163046"/>
    </source>
</evidence>
<feature type="compositionally biased region" description="Low complexity" evidence="1">
    <location>
        <begin position="163"/>
        <end position="186"/>
    </location>
</feature>
<dbReference type="EMBL" id="MU826826">
    <property type="protein sequence ID" value="KAJ7375185.1"/>
    <property type="molecule type" value="Genomic_DNA"/>
</dbReference>
<dbReference type="PANTHER" id="PTHR23187:SF3">
    <property type="entry name" value="SUMO-INTERACTING MOTIF-CONTAINING PROTEIN 1"/>
    <property type="match status" value="1"/>
</dbReference>
<sequence length="650" mass="73597">MSQMAKEYKTNASLLIVISDDEEDDSHPIDSYRVAENSLQKAVIVIDEDDKDTHAVDLADEQDDCDSLQVSSSTKRTSPWEKLKINEHGIKRLKAMVKLTKLDLTSPIKVGNDSTETRDLKLKVKAEKEDMPEVPKSKTSGIFERLNTKWSDSNCATNLFQESTSSNKRSKSTPPSSPSLTQSKLSADSFSPKKRPLLYLCSRQEQPLHYTTPLHCAVPLRKSELVTRGKQQLASPKTFTENQMNSLQALKEENFYKSILATVTSFMSHRRKPPPPLLFYILNTILLSKQSSCGTECFRILRQIQVLHPVVAAQMIGQTITWEFVSMVAKLSGCTHVHTTDSSLKRNASMALSFLVSVMEEEAEKKKFSLVKTSAHRLLNVERHSSNIHDVVQWIGQSVRQHSREELHSCGHNFCPLYLLQKMLVLSLLVSERPEDSSSRLADELVMVYVELRSIQHKTLLLQSVQSHLLKTKLIEVIVSNCCPSHDDLEVEGMSRVSLRQIVFIDFKRFPPANASSIHDADPDNHLVNESSLSCNSTTISCEEFIMLLAYWLQSFVFCRKRSLMKNASTDSLRVLSMDDVDVLKEIDEEVLLLTARLESLCSPSTLSTRSYQLLDLISSLRALHKNYQTYRNSVLTTSNNYFSVCYYST</sequence>
<dbReference type="PANTHER" id="PTHR23187">
    <property type="entry name" value="FLJ44216 PROTEIN-RELATED"/>
    <property type="match status" value="1"/>
</dbReference>